<feature type="transmembrane region" description="Helical" evidence="1">
    <location>
        <begin position="48"/>
        <end position="66"/>
    </location>
</feature>
<keyword evidence="1" id="KW-1133">Transmembrane helix</keyword>
<keyword evidence="1" id="KW-0812">Transmembrane</keyword>
<sequence>MAAASAMYVLSSVKNTSGIQKAVALPVILALSLCSHFALDAVPHFELQMLSNVLIGSLIILFLLYIAWRDKDVFVLVSAFLGALPDVMWVLKISHEFDEMHSFLHSTVTHAPPYSIILELLALASIVFIIYKAPRKT</sequence>
<reference evidence="2 3" key="1">
    <citation type="submission" date="2022-09" db="EMBL/GenBank/DDBJ databases">
        <authorList>
            <person name="Han X.L."/>
            <person name="Wang Q."/>
            <person name="Lu T."/>
        </authorList>
    </citation>
    <scope>NUCLEOTIDE SEQUENCE [LARGE SCALE GENOMIC DNA]</scope>
    <source>
        <strain evidence="2 3">WQ 127069</strain>
    </source>
</reference>
<gene>
    <name evidence="2" type="ORF">OB236_00415</name>
</gene>
<evidence type="ECO:0000313" key="2">
    <source>
        <dbReference type="EMBL" id="MCU6790577.1"/>
    </source>
</evidence>
<feature type="transmembrane region" description="Helical" evidence="1">
    <location>
        <begin position="73"/>
        <end position="91"/>
    </location>
</feature>
<evidence type="ECO:0000256" key="1">
    <source>
        <dbReference type="SAM" id="Phobius"/>
    </source>
</evidence>
<keyword evidence="3" id="KW-1185">Reference proteome</keyword>
<proteinExistence type="predicted"/>
<accession>A0ABT2U7H8</accession>
<organism evidence="2 3">
    <name type="scientific">Paenibacillus baimaensis</name>
    <dbReference type="NCBI Taxonomy" id="2982185"/>
    <lineage>
        <taxon>Bacteria</taxon>
        <taxon>Bacillati</taxon>
        <taxon>Bacillota</taxon>
        <taxon>Bacilli</taxon>
        <taxon>Bacillales</taxon>
        <taxon>Paenibacillaceae</taxon>
        <taxon>Paenibacillus</taxon>
    </lineage>
</organism>
<name>A0ABT2U7H8_9BACL</name>
<keyword evidence="1" id="KW-0472">Membrane</keyword>
<feature type="transmembrane region" description="Helical" evidence="1">
    <location>
        <begin position="111"/>
        <end position="131"/>
    </location>
</feature>
<evidence type="ECO:0000313" key="3">
    <source>
        <dbReference type="Proteomes" id="UP001652445"/>
    </source>
</evidence>
<protein>
    <submittedName>
        <fullName evidence="2">Uncharacterized protein</fullName>
    </submittedName>
</protein>
<dbReference type="EMBL" id="JAOQIO010000001">
    <property type="protein sequence ID" value="MCU6790577.1"/>
    <property type="molecule type" value="Genomic_DNA"/>
</dbReference>
<comment type="caution">
    <text evidence="2">The sequence shown here is derived from an EMBL/GenBank/DDBJ whole genome shotgun (WGS) entry which is preliminary data.</text>
</comment>
<dbReference type="Proteomes" id="UP001652445">
    <property type="component" value="Unassembled WGS sequence"/>
</dbReference>